<reference evidence="2" key="1">
    <citation type="submission" date="2024-03" db="EMBL/GenBank/DDBJ databases">
        <title>WGS assembly of Saponaria officinalis var. Norfolk2.</title>
        <authorList>
            <person name="Jenkins J."/>
            <person name="Shu S."/>
            <person name="Grimwood J."/>
            <person name="Barry K."/>
            <person name="Goodstein D."/>
            <person name="Schmutz J."/>
            <person name="Leebens-Mack J."/>
            <person name="Osbourn A."/>
        </authorList>
    </citation>
    <scope>NUCLEOTIDE SEQUENCE [LARGE SCALE GENOMIC DNA]</scope>
    <source>
        <strain evidence="2">JIC</strain>
    </source>
</reference>
<name>A0AAW1NGI4_SAPOF</name>
<evidence type="ECO:0000313" key="3">
    <source>
        <dbReference type="Proteomes" id="UP001443914"/>
    </source>
</evidence>
<dbReference type="AlphaFoldDB" id="A0AAW1NGI4"/>
<dbReference type="SMART" id="SM00198">
    <property type="entry name" value="SCP"/>
    <property type="match status" value="1"/>
</dbReference>
<feature type="domain" description="SCP" evidence="1">
    <location>
        <begin position="27"/>
        <end position="162"/>
    </location>
</feature>
<evidence type="ECO:0000313" key="2">
    <source>
        <dbReference type="EMBL" id="KAK9757702.1"/>
    </source>
</evidence>
<dbReference type="PANTHER" id="PTHR10334">
    <property type="entry name" value="CYSTEINE-RICH SECRETORY PROTEIN-RELATED"/>
    <property type="match status" value="1"/>
</dbReference>
<evidence type="ECO:0000259" key="1">
    <source>
        <dbReference type="SMART" id="SM00198"/>
    </source>
</evidence>
<dbReference type="Proteomes" id="UP001443914">
    <property type="component" value="Unassembled WGS sequence"/>
</dbReference>
<dbReference type="SUPFAM" id="SSF55797">
    <property type="entry name" value="PR-1-like"/>
    <property type="match status" value="1"/>
</dbReference>
<dbReference type="Gene3D" id="3.40.33.10">
    <property type="entry name" value="CAP"/>
    <property type="match status" value="1"/>
</dbReference>
<dbReference type="InterPro" id="IPR001283">
    <property type="entry name" value="CRISP-related"/>
</dbReference>
<organism evidence="2 3">
    <name type="scientific">Saponaria officinalis</name>
    <name type="common">Common soapwort</name>
    <name type="synonym">Lychnis saponaria</name>
    <dbReference type="NCBI Taxonomy" id="3572"/>
    <lineage>
        <taxon>Eukaryota</taxon>
        <taxon>Viridiplantae</taxon>
        <taxon>Streptophyta</taxon>
        <taxon>Embryophyta</taxon>
        <taxon>Tracheophyta</taxon>
        <taxon>Spermatophyta</taxon>
        <taxon>Magnoliopsida</taxon>
        <taxon>eudicotyledons</taxon>
        <taxon>Gunneridae</taxon>
        <taxon>Pentapetalae</taxon>
        <taxon>Caryophyllales</taxon>
        <taxon>Caryophyllaceae</taxon>
        <taxon>Caryophylleae</taxon>
        <taxon>Saponaria</taxon>
    </lineage>
</organism>
<gene>
    <name evidence="2" type="ORF">RND81_01G180700</name>
</gene>
<dbReference type="EMBL" id="JBDFQZ010000001">
    <property type="protein sequence ID" value="KAK9757702.1"/>
    <property type="molecule type" value="Genomic_DNA"/>
</dbReference>
<dbReference type="PRINTS" id="PR00837">
    <property type="entry name" value="V5TPXLIKE"/>
</dbReference>
<protein>
    <recommendedName>
        <fullName evidence="1">SCP domain-containing protein</fullName>
    </recommendedName>
</protein>
<accession>A0AAW1NGI4</accession>
<proteinExistence type="predicted"/>
<keyword evidence="3" id="KW-1185">Reference proteome</keyword>
<dbReference type="InterPro" id="IPR014044">
    <property type="entry name" value="CAP_dom"/>
</dbReference>
<dbReference type="Pfam" id="PF00188">
    <property type="entry name" value="CAP"/>
    <property type="match status" value="1"/>
</dbReference>
<sequence>MGWLQIYIFSFYTMSSLLKCSICLSREDKKLIIDGHNSERSNILVGPIKWNNTLENVAKIRVSKCHLEFFRAVNGPYEKSAYMNGGSDTSDFLSEWAQHKNYYNYAKNECSNNKSCENYKQMVWNNSVSIGCACKTCTFRDYPLVQAQFFVCDYYPPGNVPGQRPYYVGGRV</sequence>
<comment type="caution">
    <text evidence="2">The sequence shown here is derived from an EMBL/GenBank/DDBJ whole genome shotgun (WGS) entry which is preliminary data.</text>
</comment>
<dbReference type="InterPro" id="IPR035940">
    <property type="entry name" value="CAP_sf"/>
</dbReference>